<sequence length="193" mass="21915">MPKSFLKRSGALAALAAGAIALGSCATPTPYQPATGSGSYRTGYSDEQIEANRFRVSFAGNSLTSRETVERYLLYRAAELTLQKGFDYFVLVTRDTETKTNTYVDRNWGPSYGPWGYWRPYWRWYRPSYGWRSWDPFYDPWNDDFDVRTVSRYDAAAEIVTGNGPKPTDNVRAFDAREVTSRLGPSIQLPKAN</sequence>
<evidence type="ECO:0000313" key="3">
    <source>
        <dbReference type="Proteomes" id="UP001596977"/>
    </source>
</evidence>
<dbReference type="RefSeq" id="WP_264946008.1">
    <property type="nucleotide sequence ID" value="NZ_JAPDRA010000010.1"/>
</dbReference>
<feature type="signal peptide" evidence="1">
    <location>
        <begin position="1"/>
        <end position="26"/>
    </location>
</feature>
<dbReference type="Proteomes" id="UP001596977">
    <property type="component" value="Unassembled WGS sequence"/>
</dbReference>
<reference evidence="3" key="1">
    <citation type="journal article" date="2019" name="Int. J. Syst. Evol. Microbiol.">
        <title>The Global Catalogue of Microorganisms (GCM) 10K type strain sequencing project: providing services to taxonomists for standard genome sequencing and annotation.</title>
        <authorList>
            <consortium name="The Broad Institute Genomics Platform"/>
            <consortium name="The Broad Institute Genome Sequencing Center for Infectious Disease"/>
            <person name="Wu L."/>
            <person name="Ma J."/>
        </authorList>
    </citation>
    <scope>NUCLEOTIDE SEQUENCE [LARGE SCALE GENOMIC DNA]</scope>
    <source>
        <strain evidence="3">CCUG 62982</strain>
    </source>
</reference>
<protein>
    <recommendedName>
        <fullName evidence="4">DUF4136 domain-containing protein</fullName>
    </recommendedName>
</protein>
<comment type="caution">
    <text evidence="2">The sequence shown here is derived from an EMBL/GenBank/DDBJ whole genome shotgun (WGS) entry which is preliminary data.</text>
</comment>
<evidence type="ECO:0000256" key="1">
    <source>
        <dbReference type="SAM" id="SignalP"/>
    </source>
</evidence>
<dbReference type="NCBIfam" id="NF047637">
    <property type="entry name" value="lipo_CC0125"/>
    <property type="match status" value="1"/>
</dbReference>
<dbReference type="EMBL" id="JBHTJG010000010">
    <property type="protein sequence ID" value="MFD0948160.1"/>
    <property type="molecule type" value="Genomic_DNA"/>
</dbReference>
<gene>
    <name evidence="2" type="ORF">ACFQ1E_17595</name>
</gene>
<keyword evidence="1" id="KW-0732">Signal</keyword>
<feature type="chain" id="PRO_5045143151" description="DUF4136 domain-containing protein" evidence="1">
    <location>
        <begin position="27"/>
        <end position="193"/>
    </location>
</feature>
<keyword evidence="3" id="KW-1185">Reference proteome</keyword>
<accession>A0ABW3HBU4</accession>
<organism evidence="2 3">
    <name type="scientific">Sphingomonas canadensis</name>
    <dbReference type="NCBI Taxonomy" id="1219257"/>
    <lineage>
        <taxon>Bacteria</taxon>
        <taxon>Pseudomonadati</taxon>
        <taxon>Pseudomonadota</taxon>
        <taxon>Alphaproteobacteria</taxon>
        <taxon>Sphingomonadales</taxon>
        <taxon>Sphingomonadaceae</taxon>
        <taxon>Sphingomonas</taxon>
    </lineage>
</organism>
<evidence type="ECO:0008006" key="4">
    <source>
        <dbReference type="Google" id="ProtNLM"/>
    </source>
</evidence>
<name>A0ABW3HBU4_9SPHN</name>
<proteinExistence type="predicted"/>
<evidence type="ECO:0000313" key="2">
    <source>
        <dbReference type="EMBL" id="MFD0948160.1"/>
    </source>
</evidence>
<dbReference type="PROSITE" id="PS51257">
    <property type="entry name" value="PROKAR_LIPOPROTEIN"/>
    <property type="match status" value="1"/>
</dbReference>